<organism evidence="3 4">
    <name type="scientific">Teratosphaeria nubilosa</name>
    <dbReference type="NCBI Taxonomy" id="161662"/>
    <lineage>
        <taxon>Eukaryota</taxon>
        <taxon>Fungi</taxon>
        <taxon>Dikarya</taxon>
        <taxon>Ascomycota</taxon>
        <taxon>Pezizomycotina</taxon>
        <taxon>Dothideomycetes</taxon>
        <taxon>Dothideomycetidae</taxon>
        <taxon>Mycosphaerellales</taxon>
        <taxon>Teratosphaeriaceae</taxon>
        <taxon>Teratosphaeria</taxon>
    </lineage>
</organism>
<dbReference type="SMART" id="SM00321">
    <property type="entry name" value="WSC"/>
    <property type="match status" value="3"/>
</dbReference>
<dbReference type="AlphaFoldDB" id="A0A6G1L1H5"/>
<feature type="domain" description="WSC" evidence="2">
    <location>
        <begin position="525"/>
        <end position="633"/>
    </location>
</feature>
<evidence type="ECO:0000259" key="2">
    <source>
        <dbReference type="PROSITE" id="PS51212"/>
    </source>
</evidence>
<dbReference type="Proteomes" id="UP000799436">
    <property type="component" value="Unassembled WGS sequence"/>
</dbReference>
<dbReference type="OrthoDB" id="74764at2759"/>
<keyword evidence="1" id="KW-0732">Signal</keyword>
<protein>
    <recommendedName>
        <fullName evidence="2">WSC domain-containing protein</fullName>
    </recommendedName>
</protein>
<sequence>MRVFTFSESLLAFLLAGVGHAFFRINCNRIQTGRIDPVVDPGEPSAHTHTIVGGANIGINSTYWTMNNSFCTSCQIQADKSAYWTPLLYYWNDNGTFTEVPHSGSVVYYLGRGPGSNNLTTFPPGLKMLSGSQATRAYDNTTMTWGNDTYPGRPIADRVSFACLTEGTEPPNQPYMYNATQCVNGLRAQITFQSCWNGVDLYKTDNSHVAYLSQIDNGVCPPGYPYQFPTLFLETDYAPSQVAGAHNDSRFVFAQGDPTGFGFHGDFLNGWNITALTEAIDQCIINDQLESGVVDYCPPLEMYNTDGAGTICPPRAPEINETVTGTLDELPGCITVVYGPDSATSADTTCNSSVVRPAVFHTVDTVSEPTEYPNAGQAFGDEDNIYVGCFNDSAAAIRTLNALSTTNYSVMTIEWCQEYCNRNGYRLSGTEYTQECHCDNELNPTAINNIDTPYAVGVTNNNVSSSCTWNCGGTLTDGGVQELCGGYGYISVYNNTNATYYGLPFNGTGYSAGNAEAYEPAAPFASNYIGCYTDYQPGSSGAYTRLLNAKDVDWQNMTIEICAEYCTGSNVTYRYYGLEYSTQCWCGDTLDLPNYRLNETTSPTNSSACSDRCLGNETEICGGSNALSVYNFTSYVAPSYAPTEGGKYGHVGCLLDPNDAGGRALQPAAMTNAQMTVDMCIKYCLGSYYHYAGVEYGDECYCEFLFCCGNDAPAPGSSGQLTTCNVSQQILCPGNGQEYCGGSGFMSLYYSTVLKARDAEILDGVEVVEVRMDSAEMVDGLVDVDLEST</sequence>
<feature type="chain" id="PRO_5026260641" description="WSC domain-containing protein" evidence="1">
    <location>
        <begin position="22"/>
        <end position="789"/>
    </location>
</feature>
<name>A0A6G1L1H5_9PEZI</name>
<proteinExistence type="predicted"/>
<evidence type="ECO:0000256" key="1">
    <source>
        <dbReference type="SAM" id="SignalP"/>
    </source>
</evidence>
<evidence type="ECO:0000313" key="4">
    <source>
        <dbReference type="Proteomes" id="UP000799436"/>
    </source>
</evidence>
<accession>A0A6G1L1H5</accession>
<dbReference type="Pfam" id="PF09362">
    <property type="entry name" value="DUF1996"/>
    <property type="match status" value="1"/>
</dbReference>
<reference evidence="3" key="1">
    <citation type="journal article" date="2020" name="Stud. Mycol.">
        <title>101 Dothideomycetes genomes: a test case for predicting lifestyles and emergence of pathogens.</title>
        <authorList>
            <person name="Haridas S."/>
            <person name="Albert R."/>
            <person name="Binder M."/>
            <person name="Bloem J."/>
            <person name="Labutti K."/>
            <person name="Salamov A."/>
            <person name="Andreopoulos B."/>
            <person name="Baker S."/>
            <person name="Barry K."/>
            <person name="Bills G."/>
            <person name="Bluhm B."/>
            <person name="Cannon C."/>
            <person name="Castanera R."/>
            <person name="Culley D."/>
            <person name="Daum C."/>
            <person name="Ezra D."/>
            <person name="Gonzalez J."/>
            <person name="Henrissat B."/>
            <person name="Kuo A."/>
            <person name="Liang C."/>
            <person name="Lipzen A."/>
            <person name="Lutzoni F."/>
            <person name="Magnuson J."/>
            <person name="Mondo S."/>
            <person name="Nolan M."/>
            <person name="Ohm R."/>
            <person name="Pangilinan J."/>
            <person name="Park H.-J."/>
            <person name="Ramirez L."/>
            <person name="Alfaro M."/>
            <person name="Sun H."/>
            <person name="Tritt A."/>
            <person name="Yoshinaga Y."/>
            <person name="Zwiers L.-H."/>
            <person name="Turgeon B."/>
            <person name="Goodwin S."/>
            <person name="Spatafora J."/>
            <person name="Crous P."/>
            <person name="Grigoriev I."/>
        </authorList>
    </citation>
    <scope>NUCLEOTIDE SEQUENCE</scope>
    <source>
        <strain evidence="3">CBS 116005</strain>
    </source>
</reference>
<feature type="signal peptide" evidence="1">
    <location>
        <begin position="1"/>
        <end position="21"/>
    </location>
</feature>
<evidence type="ECO:0000313" key="3">
    <source>
        <dbReference type="EMBL" id="KAF2766707.1"/>
    </source>
</evidence>
<feature type="domain" description="WSC" evidence="2">
    <location>
        <begin position="383"/>
        <end position="496"/>
    </location>
</feature>
<gene>
    <name evidence="3" type="ORF">EJ03DRAFT_367121</name>
</gene>
<dbReference type="PANTHER" id="PTHR43662:SF3">
    <property type="entry name" value="DOMAIN PROTEIN, PUTATIVE (AFU_ORTHOLOGUE AFUA_6G11970)-RELATED"/>
    <property type="match status" value="1"/>
</dbReference>
<dbReference type="EMBL" id="ML995867">
    <property type="protein sequence ID" value="KAF2766707.1"/>
    <property type="molecule type" value="Genomic_DNA"/>
</dbReference>
<dbReference type="Pfam" id="PF01822">
    <property type="entry name" value="WSC"/>
    <property type="match status" value="3"/>
</dbReference>
<dbReference type="PROSITE" id="PS51212">
    <property type="entry name" value="WSC"/>
    <property type="match status" value="3"/>
</dbReference>
<feature type="domain" description="WSC" evidence="2">
    <location>
        <begin position="647"/>
        <end position="752"/>
    </location>
</feature>
<dbReference type="InterPro" id="IPR002889">
    <property type="entry name" value="WSC_carb-bd"/>
</dbReference>
<dbReference type="InterPro" id="IPR018535">
    <property type="entry name" value="DUF1996"/>
</dbReference>
<dbReference type="PANTHER" id="PTHR43662">
    <property type="match status" value="1"/>
</dbReference>
<keyword evidence="4" id="KW-1185">Reference proteome</keyword>